<protein>
    <submittedName>
        <fullName evidence="11">Putative prenylated protein</fullName>
    </submittedName>
</protein>
<dbReference type="OrthoDB" id="27923at2759"/>
<evidence type="ECO:0000256" key="4">
    <source>
        <dbReference type="ARBA" id="ARBA00023139"/>
    </source>
</evidence>
<comment type="caution">
    <text evidence="11">The sequence shown here is derived from an EMBL/GenBank/DDBJ whole genome shotgun (WGS) entry which is preliminary data.</text>
</comment>
<gene>
    <name evidence="11" type="ORF">BESB_011860</name>
</gene>
<evidence type="ECO:0000256" key="1">
    <source>
        <dbReference type="ARBA" id="ARBA00008025"/>
    </source>
</evidence>
<dbReference type="EMBL" id="NWUJ01000010">
    <property type="protein sequence ID" value="PFH32574.1"/>
    <property type="molecule type" value="Genomic_DNA"/>
</dbReference>
<dbReference type="VEuPathDB" id="ToxoDB:BESB_011860"/>
<keyword evidence="6" id="KW-0636">Prenylation</keyword>
<keyword evidence="12" id="KW-1185">Reference proteome</keyword>
<dbReference type="RefSeq" id="XP_029216583.1">
    <property type="nucleotide sequence ID" value="XM_029359916.1"/>
</dbReference>
<dbReference type="SMART" id="SM01270">
    <property type="entry name" value="Longin"/>
    <property type="match status" value="1"/>
</dbReference>
<feature type="domain" description="V-SNARE coiled-coil homology" evidence="10">
    <location>
        <begin position="148"/>
        <end position="208"/>
    </location>
</feature>
<evidence type="ECO:0000256" key="5">
    <source>
        <dbReference type="ARBA" id="ARBA00023288"/>
    </source>
</evidence>
<dbReference type="SUPFAM" id="SSF64356">
    <property type="entry name" value="SNARE-like"/>
    <property type="match status" value="1"/>
</dbReference>
<keyword evidence="3" id="KW-0472">Membrane</keyword>
<comment type="similarity">
    <text evidence="1">Belongs to the synaptobrevin family.</text>
</comment>
<evidence type="ECO:0000259" key="9">
    <source>
        <dbReference type="PROSITE" id="PS50859"/>
    </source>
</evidence>
<dbReference type="GO" id="GO:0006888">
    <property type="term" value="P:endoplasmic reticulum to Golgi vesicle-mediated transport"/>
    <property type="evidence" value="ECO:0007669"/>
    <property type="project" value="TreeGrafter"/>
</dbReference>
<dbReference type="PANTHER" id="PTHR45806">
    <property type="entry name" value="SYNAPTOBREVIN HOMOLOG YKT6"/>
    <property type="match status" value="1"/>
</dbReference>
<proteinExistence type="inferred from homology"/>
<keyword evidence="4" id="KW-0564">Palmitate</keyword>
<evidence type="ECO:0000256" key="8">
    <source>
        <dbReference type="PROSITE-ProRule" id="PRU00290"/>
    </source>
</evidence>
<evidence type="ECO:0000256" key="3">
    <source>
        <dbReference type="ARBA" id="ARBA00023136"/>
    </source>
</evidence>
<dbReference type="GeneID" id="40306248"/>
<dbReference type="InterPro" id="IPR010908">
    <property type="entry name" value="Longin_dom"/>
</dbReference>
<dbReference type="PANTHER" id="PTHR45806:SF1">
    <property type="entry name" value="SYNAPTOBREVIN HOMOLOG YKT6"/>
    <property type="match status" value="1"/>
</dbReference>
<keyword evidence="5" id="KW-0449">Lipoprotein</keyword>
<dbReference type="Gene3D" id="1.20.5.110">
    <property type="match status" value="1"/>
</dbReference>
<sequence>MKLIALIVARCASTADIPVFLCSAFELGGYSFYQKHSVKEACKFLARTAIPRVSKEAREMIEHEGSVAFLYRFIDSLAVVAIGDAEYPSRLAFRLLHEVHEKFVRAVPVAVWASAEPPGASSCAPQIRFKDELAALLQTYQNPRQADAVTRALEKSEQAQMEVRRTMEAVLQNGEDLTELVQKSQDLSIASKQLFKTATKAKKHYACCRVQ</sequence>
<dbReference type="KEGG" id="bbes:BESB_011860"/>
<name>A0A2A9M5U9_BESBE</name>
<comment type="subcellular location">
    <subcellularLocation>
        <location evidence="7">Endomembrane system</location>
        <topology evidence="7">Lipid-anchor</topology>
        <orientation evidence="7">Cytoplasmic side</orientation>
    </subcellularLocation>
</comment>
<reference evidence="11 12" key="1">
    <citation type="submission" date="2017-09" db="EMBL/GenBank/DDBJ databases">
        <title>Genome sequencing of Besnoitia besnoiti strain Bb-Ger1.</title>
        <authorList>
            <person name="Schares G."/>
            <person name="Venepally P."/>
            <person name="Lorenzi H.A."/>
        </authorList>
    </citation>
    <scope>NUCLEOTIDE SEQUENCE [LARGE SCALE GENOMIC DNA]</scope>
    <source>
        <strain evidence="11 12">Bb-Ger1</strain>
    </source>
</reference>
<keyword evidence="8" id="KW-0175">Coiled coil</keyword>
<feature type="domain" description="Longin" evidence="9">
    <location>
        <begin position="7"/>
        <end position="133"/>
    </location>
</feature>
<organism evidence="11 12">
    <name type="scientific">Besnoitia besnoiti</name>
    <name type="common">Apicomplexan protozoan</name>
    <dbReference type="NCBI Taxonomy" id="94643"/>
    <lineage>
        <taxon>Eukaryota</taxon>
        <taxon>Sar</taxon>
        <taxon>Alveolata</taxon>
        <taxon>Apicomplexa</taxon>
        <taxon>Conoidasida</taxon>
        <taxon>Coccidia</taxon>
        <taxon>Eucoccidiorida</taxon>
        <taxon>Eimeriorina</taxon>
        <taxon>Sarcocystidae</taxon>
        <taxon>Besnoitia</taxon>
    </lineage>
</organism>
<dbReference type="InterPro" id="IPR042855">
    <property type="entry name" value="V_SNARE_CC"/>
</dbReference>
<dbReference type="STRING" id="94643.A0A2A9M5U9"/>
<evidence type="ECO:0000256" key="6">
    <source>
        <dbReference type="ARBA" id="ARBA00023289"/>
    </source>
</evidence>
<keyword evidence="2" id="KW-0488">Methylation</keyword>
<dbReference type="PROSITE" id="PS50892">
    <property type="entry name" value="V_SNARE"/>
    <property type="match status" value="1"/>
</dbReference>
<dbReference type="GO" id="GO:0005794">
    <property type="term" value="C:Golgi apparatus"/>
    <property type="evidence" value="ECO:0007669"/>
    <property type="project" value="TreeGrafter"/>
</dbReference>
<evidence type="ECO:0000256" key="2">
    <source>
        <dbReference type="ARBA" id="ARBA00022481"/>
    </source>
</evidence>
<evidence type="ECO:0000313" key="12">
    <source>
        <dbReference type="Proteomes" id="UP000224006"/>
    </source>
</evidence>
<dbReference type="PROSITE" id="PS50859">
    <property type="entry name" value="LONGIN"/>
    <property type="match status" value="1"/>
</dbReference>
<evidence type="ECO:0000313" key="11">
    <source>
        <dbReference type="EMBL" id="PFH32574.1"/>
    </source>
</evidence>
<evidence type="ECO:0000256" key="7">
    <source>
        <dbReference type="ARBA" id="ARBA00046278"/>
    </source>
</evidence>
<accession>A0A2A9M5U9</accession>
<dbReference type="CDD" id="cd14824">
    <property type="entry name" value="Longin"/>
    <property type="match status" value="1"/>
</dbReference>
<evidence type="ECO:0000259" key="10">
    <source>
        <dbReference type="PROSITE" id="PS50892"/>
    </source>
</evidence>
<dbReference type="SUPFAM" id="SSF58038">
    <property type="entry name" value="SNARE fusion complex"/>
    <property type="match status" value="1"/>
</dbReference>
<dbReference type="Gene3D" id="3.30.450.50">
    <property type="entry name" value="Longin domain"/>
    <property type="match status" value="1"/>
</dbReference>
<dbReference type="GO" id="GO:0005484">
    <property type="term" value="F:SNAP receptor activity"/>
    <property type="evidence" value="ECO:0007669"/>
    <property type="project" value="TreeGrafter"/>
</dbReference>
<dbReference type="AlphaFoldDB" id="A0A2A9M5U9"/>
<dbReference type="Pfam" id="PF13774">
    <property type="entry name" value="Longin"/>
    <property type="match status" value="1"/>
</dbReference>
<dbReference type="Proteomes" id="UP000224006">
    <property type="component" value="Chromosome IX"/>
</dbReference>
<dbReference type="InterPro" id="IPR011012">
    <property type="entry name" value="Longin-like_dom_sf"/>
</dbReference>